<feature type="repeat" description="PPR" evidence="8">
    <location>
        <begin position="1010"/>
        <end position="1044"/>
    </location>
</feature>
<dbReference type="Pfam" id="PF22754">
    <property type="entry name" value="bHLH-TF_ACT-like_plant"/>
    <property type="match status" value="1"/>
</dbReference>
<evidence type="ECO:0000256" key="6">
    <source>
        <dbReference type="ARBA" id="ARBA00023163"/>
    </source>
</evidence>
<dbReference type="FunFam" id="1.25.40.10:FF:000343">
    <property type="entry name" value="Pentatricopeptide repeat-containing protein At3g58590"/>
    <property type="match status" value="1"/>
</dbReference>
<evidence type="ECO:0000313" key="11">
    <source>
        <dbReference type="Proteomes" id="UP000504621"/>
    </source>
</evidence>
<feature type="repeat" description="PPR" evidence="8">
    <location>
        <begin position="807"/>
        <end position="841"/>
    </location>
</feature>
<feature type="repeat" description="PPR" evidence="8">
    <location>
        <begin position="707"/>
        <end position="741"/>
    </location>
</feature>
<organism evidence="11 12">
    <name type="scientific">Herrania umbratica</name>
    <dbReference type="NCBI Taxonomy" id="108875"/>
    <lineage>
        <taxon>Eukaryota</taxon>
        <taxon>Viridiplantae</taxon>
        <taxon>Streptophyta</taxon>
        <taxon>Embryophyta</taxon>
        <taxon>Tracheophyta</taxon>
        <taxon>Spermatophyta</taxon>
        <taxon>Magnoliopsida</taxon>
        <taxon>eudicotyledons</taxon>
        <taxon>Gunneridae</taxon>
        <taxon>Pentapetalae</taxon>
        <taxon>rosids</taxon>
        <taxon>malvids</taxon>
        <taxon>Malvales</taxon>
        <taxon>Malvaceae</taxon>
        <taxon>Byttnerioideae</taxon>
        <taxon>Herrania</taxon>
    </lineage>
</organism>
<dbReference type="InterPro" id="IPR025610">
    <property type="entry name" value="MYC/MYB_N"/>
</dbReference>
<dbReference type="PANTHER" id="PTHR46266">
    <property type="entry name" value="TRANSCRIPTION FACTOR TT8"/>
    <property type="match status" value="1"/>
</dbReference>
<dbReference type="GO" id="GO:0080090">
    <property type="term" value="P:regulation of primary metabolic process"/>
    <property type="evidence" value="ECO:0007669"/>
    <property type="project" value="UniProtKB-ARBA"/>
</dbReference>
<dbReference type="SMART" id="SM00353">
    <property type="entry name" value="HLH"/>
    <property type="match status" value="1"/>
</dbReference>
<evidence type="ECO:0000256" key="3">
    <source>
        <dbReference type="ARBA" id="ARBA00023015"/>
    </source>
</evidence>
<feature type="repeat" description="PPR" evidence="8">
    <location>
        <begin position="1115"/>
        <end position="1149"/>
    </location>
</feature>
<dbReference type="Pfam" id="PF01535">
    <property type="entry name" value="PPR"/>
    <property type="match status" value="8"/>
</dbReference>
<keyword evidence="2" id="KW-0677">Repeat</keyword>
<dbReference type="GeneID" id="110413657"/>
<evidence type="ECO:0000256" key="5">
    <source>
        <dbReference type="ARBA" id="ARBA00023159"/>
    </source>
</evidence>
<dbReference type="Pfam" id="PF14215">
    <property type="entry name" value="bHLH-MYC_N"/>
    <property type="match status" value="1"/>
</dbReference>
<proteinExistence type="predicted"/>
<dbReference type="InterPro" id="IPR011990">
    <property type="entry name" value="TPR-like_helical_dom_sf"/>
</dbReference>
<dbReference type="GO" id="GO:0005634">
    <property type="term" value="C:nucleus"/>
    <property type="evidence" value="ECO:0007669"/>
    <property type="project" value="UniProtKB-SubCell"/>
</dbReference>
<evidence type="ECO:0000256" key="8">
    <source>
        <dbReference type="PROSITE-ProRule" id="PRU00708"/>
    </source>
</evidence>
<dbReference type="Gene3D" id="1.25.40.10">
    <property type="entry name" value="Tetratricopeptide repeat domain"/>
    <property type="match status" value="4"/>
</dbReference>
<keyword evidence="6" id="KW-0804">Transcription</keyword>
<dbReference type="InterPro" id="IPR011598">
    <property type="entry name" value="bHLH_dom"/>
</dbReference>
<dbReference type="FunFam" id="1.25.40.10:FF:000090">
    <property type="entry name" value="Pentatricopeptide repeat-containing protein, chloroplastic"/>
    <property type="match status" value="1"/>
</dbReference>
<dbReference type="InterPro" id="IPR002885">
    <property type="entry name" value="PPR_rpt"/>
</dbReference>
<comment type="subcellular location">
    <subcellularLocation>
        <location evidence="1">Nucleus</location>
    </subcellularLocation>
</comment>
<keyword evidence="9" id="KW-0175">Coiled coil</keyword>
<dbReference type="InterPro" id="IPR036638">
    <property type="entry name" value="HLH_DNA-bd_sf"/>
</dbReference>
<dbReference type="NCBIfam" id="TIGR00756">
    <property type="entry name" value="PPR"/>
    <property type="match status" value="3"/>
</dbReference>
<dbReference type="GO" id="GO:0046983">
    <property type="term" value="F:protein dimerization activity"/>
    <property type="evidence" value="ECO:0007669"/>
    <property type="project" value="InterPro"/>
</dbReference>
<sequence length="1290" mass="145398">MANVVVNQEGVPENLRKQLAVAVRSIQWSYAIFWSLSATQQGVLQWGGGYYNGDIKTRKTVQVMELKADKIGLQRSEQLRELYESLLEGETDQTKRPSAALSPEDLSDAEWYYLVCMSFVFNHGQGLPGRALANGETIWLCNAQYADSKIFSRSLLAKSASIQTVVCFPYLGGVIELGVTELVPEDPSLLQHIKASLLDFSKPVCSEKSSSAPHNADDDRDPACVKVDREIVDLLDLENLYSPTEEIKFDQEKFNELHENINEDFNISSPDECSNGCEQNHQMEDSFMLEDVNGVASQVQSWHFMDDDFSNGVQISINSSDCVSEAFANQEKAAISSPKQGSVNHSHFKEFQEGNHTKLSSFDLGVDDDLHYRRTLSAILGTSNWLIESQGFHTCGYKSSFISWKKGEKANFHRPRVQQNIFKKILFAVPLLHAGSSLMSQKETGGKHCLGKLENDDDDEKGYLLPEKRREEEKFLVLRSMVPSISEIDKASILKDTIKYLKELEARVEELESCMDSVDFEARPRRNCLDAMKQASDNHENRKVENVKKSWINKRKACDIDESHETGSEQSRVIPRDGLTSDVKVSIKELEVIIEIRCPSREFLLLDIMDAINNLHLDAHTVQSSTLEDVVIVTMKSKFRGAAIAPAGMIKQALQRVATRQKLFAEITHRNRKSPTRIFVALSRYVTLCYRNPNHDDPVDPYAEKDHVISWTSELSKLVRQGQPEEAIGLFKTMLMSNQRPNYVTILSLVKAVDTLDWEALTMMVHGLVIKMGFESEPSVLTALIGTYSIYGMGICWSLFNQIPNKDVVLRSSMVSACVKNGDYVDALELFRRMHSLGLKANHVSIVSILPACANLGALQLGREIHGFIIRRMICYVNSVQNSLVDMYAKCKSLQTAICVFNGMLKKDLVSWRNLIRGYIENECGIKTLDVFSKMRGLSFFAPDEFVVRDMIMAVLQSGESKIGSAFHCYILKTGFLAFVSIATALLQMYAKFSMVASARNVFDHISNKDVIAWNAMISAYAQSRLPFNAIDTFRQMLLMNEKPSEFSLVSLLQICSLMASQEVSDKVGETIHAFVAKVGYSRNVYLSSALIDFYCRFGRVKQGKFLFDEVPTKDLICWSSMINGYVLNGYGIEALETFANMLDCGIKPNDIIFLSVLSACSHCGLKNEGWKWFYSMKEKYGITPKLAHYACMVDLLSRQGHIEQALHFVRKMPMEPDKRIWGALLAGCRVSPGPIKIVEFVVERLSTLDPQNSSHYYMILSDLYAEEGRGEDAERLRRLVDDNAKRGKE</sequence>
<evidence type="ECO:0000256" key="1">
    <source>
        <dbReference type="ARBA" id="ARBA00004123"/>
    </source>
</evidence>
<feature type="coiled-coil region" evidence="9">
    <location>
        <begin position="494"/>
        <end position="521"/>
    </location>
</feature>
<keyword evidence="4" id="KW-0238">DNA-binding</keyword>
<evidence type="ECO:0000256" key="7">
    <source>
        <dbReference type="ARBA" id="ARBA00023242"/>
    </source>
</evidence>
<keyword evidence="5" id="KW-0010">Activator</keyword>
<dbReference type="PANTHER" id="PTHR46266:SF1">
    <property type="entry name" value="TRANSCRIPTION FACTOR MYC1"/>
    <property type="match status" value="1"/>
</dbReference>
<dbReference type="InterPro" id="IPR054502">
    <property type="entry name" value="bHLH-TF_ACT-like_plant"/>
</dbReference>
<dbReference type="Proteomes" id="UP000504621">
    <property type="component" value="Unplaced"/>
</dbReference>
<evidence type="ECO:0000259" key="10">
    <source>
        <dbReference type="SMART" id="SM00353"/>
    </source>
</evidence>
<evidence type="ECO:0000256" key="2">
    <source>
        <dbReference type="ARBA" id="ARBA00022737"/>
    </source>
</evidence>
<keyword evidence="7" id="KW-0539">Nucleus</keyword>
<dbReference type="Gene3D" id="4.10.280.10">
    <property type="entry name" value="Helix-loop-helix DNA-binding domain"/>
    <property type="match status" value="1"/>
</dbReference>
<evidence type="ECO:0000256" key="9">
    <source>
        <dbReference type="SAM" id="Coils"/>
    </source>
</evidence>
<keyword evidence="3" id="KW-0805">Transcription regulation</keyword>
<dbReference type="RefSeq" id="XP_021280238.1">
    <property type="nucleotide sequence ID" value="XM_021424563.1"/>
</dbReference>
<dbReference type="OrthoDB" id="690068at2759"/>
<reference evidence="12" key="1">
    <citation type="submission" date="2025-08" db="UniProtKB">
        <authorList>
            <consortium name="RefSeq"/>
        </authorList>
    </citation>
    <scope>IDENTIFICATION</scope>
    <source>
        <tissue evidence="12">Leaf</tissue>
    </source>
</reference>
<gene>
    <name evidence="12" type="primary">LOC110413657</name>
</gene>
<protein>
    <submittedName>
        <fullName evidence="12">Uncharacterized protein LOC110413657</fullName>
    </submittedName>
</protein>
<accession>A0A6J0ZZT1</accession>
<dbReference type="PROSITE" id="PS51375">
    <property type="entry name" value="PPR"/>
    <property type="match status" value="4"/>
</dbReference>
<evidence type="ECO:0000313" key="12">
    <source>
        <dbReference type="RefSeq" id="XP_021280238.1"/>
    </source>
</evidence>
<evidence type="ECO:0000256" key="4">
    <source>
        <dbReference type="ARBA" id="ARBA00023125"/>
    </source>
</evidence>
<keyword evidence="11" id="KW-1185">Reference proteome</keyword>
<name>A0A6J0ZZT1_9ROSI</name>
<feature type="domain" description="BHLH" evidence="10">
    <location>
        <begin position="464"/>
        <end position="510"/>
    </location>
</feature>
<dbReference type="SUPFAM" id="SSF47459">
    <property type="entry name" value="HLH, helix-loop-helix DNA-binding domain"/>
    <property type="match status" value="1"/>
</dbReference>